<evidence type="ECO:0000313" key="2">
    <source>
        <dbReference type="Proteomes" id="UP000076552"/>
    </source>
</evidence>
<sequence>MTPTSQLYASTVRSIDIDESLTIVQPLVQQQQRPADLMDVKIEQQPRVRATRFTKRPNGLFRGGISSASHCSQASAQSLAAWSKCTPLIFIWTASSSRHTNGDTEMGYWRRLDRHLFVCRLPSPALMARGLASRISRIERSGPVEHHHQAMACARCSPEA</sequence>
<dbReference type="AlphaFoldDB" id="A0A166W8W7"/>
<name>A0A166W8W7_9PEZI</name>
<protein>
    <submittedName>
        <fullName evidence="1">Uncharacterized protein</fullName>
    </submittedName>
</protein>
<comment type="caution">
    <text evidence="1">The sequence shown here is derived from an EMBL/GenBank/DDBJ whole genome shotgun (WGS) entry which is preliminary data.</text>
</comment>
<dbReference type="Proteomes" id="UP000076552">
    <property type="component" value="Unassembled WGS sequence"/>
</dbReference>
<reference evidence="1 2" key="1">
    <citation type="submission" date="2015-06" db="EMBL/GenBank/DDBJ databases">
        <title>Survival trade-offs in plant roots during colonization by closely related pathogenic and mutualistic fungi.</title>
        <authorList>
            <person name="Hacquard S."/>
            <person name="Kracher B."/>
            <person name="Hiruma K."/>
            <person name="Weinman A."/>
            <person name="Muench P."/>
            <person name="Garrido Oter R."/>
            <person name="Ver Loren van Themaat E."/>
            <person name="Dallerey J.-F."/>
            <person name="Damm U."/>
            <person name="Henrissat B."/>
            <person name="Lespinet O."/>
            <person name="Thon M."/>
            <person name="Kemen E."/>
            <person name="McHardy A.C."/>
            <person name="Schulze-Lefert P."/>
            <person name="O'Connell R.J."/>
        </authorList>
    </citation>
    <scope>NUCLEOTIDE SEQUENCE [LARGE SCALE GENOMIC DNA]</scope>
    <source>
        <strain evidence="1 2">0861</strain>
    </source>
</reference>
<proteinExistence type="predicted"/>
<dbReference type="EMBL" id="LFIV01000023">
    <property type="protein sequence ID" value="KZL75441.1"/>
    <property type="molecule type" value="Genomic_DNA"/>
</dbReference>
<accession>A0A166W8W7</accession>
<evidence type="ECO:0000313" key="1">
    <source>
        <dbReference type="EMBL" id="KZL75441.1"/>
    </source>
</evidence>
<keyword evidence="2" id="KW-1185">Reference proteome</keyword>
<gene>
    <name evidence="1" type="ORF">CT0861_05792</name>
</gene>
<organism evidence="1 2">
    <name type="scientific">Colletotrichum tofieldiae</name>
    <dbReference type="NCBI Taxonomy" id="708197"/>
    <lineage>
        <taxon>Eukaryota</taxon>
        <taxon>Fungi</taxon>
        <taxon>Dikarya</taxon>
        <taxon>Ascomycota</taxon>
        <taxon>Pezizomycotina</taxon>
        <taxon>Sordariomycetes</taxon>
        <taxon>Hypocreomycetidae</taxon>
        <taxon>Glomerellales</taxon>
        <taxon>Glomerellaceae</taxon>
        <taxon>Colletotrichum</taxon>
        <taxon>Colletotrichum spaethianum species complex</taxon>
    </lineage>
</organism>